<gene>
    <name evidence="2" type="ORF">NCTC7928_04785</name>
    <name evidence="1" type="ORF">Q2V64_00415</name>
</gene>
<dbReference type="Proteomes" id="UP000254877">
    <property type="component" value="Unassembled WGS sequence"/>
</dbReference>
<accession>A0A2W7WKK9</accession>
<proteinExistence type="predicted"/>
<reference evidence="1" key="2">
    <citation type="submission" date="2023-07" db="EMBL/GenBank/DDBJ databases">
        <title>High risk of intestinal colonization with ESBL-producing Escherichia coli among soldiers of military contingents in specific geographic regions.</title>
        <authorList>
            <person name="Literacka E."/>
        </authorList>
    </citation>
    <scope>NUCLEOTIDE SEQUENCE</scope>
    <source>
        <strain evidence="1">33</strain>
    </source>
</reference>
<dbReference type="Pfam" id="PF07751">
    <property type="entry name" value="Abi_2"/>
    <property type="match status" value="1"/>
</dbReference>
<dbReference type="EMBL" id="JAUKZB010000001">
    <property type="protein sequence ID" value="MDO2728253.1"/>
    <property type="molecule type" value="Genomic_DNA"/>
</dbReference>
<organism evidence="2 3">
    <name type="scientific">Escherichia coli</name>
    <dbReference type="NCBI Taxonomy" id="562"/>
    <lineage>
        <taxon>Bacteria</taxon>
        <taxon>Pseudomonadati</taxon>
        <taxon>Pseudomonadota</taxon>
        <taxon>Gammaproteobacteria</taxon>
        <taxon>Enterobacterales</taxon>
        <taxon>Enterobacteriaceae</taxon>
        <taxon>Escherichia</taxon>
    </lineage>
</organism>
<reference evidence="2 3" key="1">
    <citation type="submission" date="2018-06" db="EMBL/GenBank/DDBJ databases">
        <authorList>
            <consortium name="Pathogen Informatics"/>
            <person name="Doyle S."/>
        </authorList>
    </citation>
    <scope>NUCLEOTIDE SEQUENCE [LARGE SCALE GENOMIC DNA]</scope>
    <source>
        <strain evidence="2 3">NCTC7928</strain>
    </source>
</reference>
<dbReference type="EMBL" id="UGAB01000002">
    <property type="protein sequence ID" value="STF44063.1"/>
    <property type="molecule type" value="Genomic_DNA"/>
</dbReference>
<evidence type="ECO:0000313" key="1">
    <source>
        <dbReference type="EMBL" id="MDO2728253.1"/>
    </source>
</evidence>
<sequence length="325" mass="37955">MIAAKPHKDYHELLGLLLERGMIINDRNRAIRKLSQVGYYRLSGFWYPSRIIATTDKGLSYRTDRFLTGTSFEKTYDLYLFDKKLRLLMIDAIERIEIHVRSVIAHEVGRNDPLAYMSSKYINPKFSSAFEHWVYKQKVKLDESRDDCIEWHRSQGKEIPFWVAVETWDFGQMSKYYAMLNGHMQGKIIRRFGIDNKQTFAKWLKCLNLIRNRCAHHSRIWNRKHPRVPVPDNEYFDGLNLHPESCERIFSAICIIWYLVKRLGPGSTWLRQIADLIDSKPNVPGCGYDSMGLPAKGFPRERFSQDLGFVIADNDPVAEGRKGSD</sequence>
<dbReference type="Proteomes" id="UP001174465">
    <property type="component" value="Unassembled WGS sequence"/>
</dbReference>
<protein>
    <submittedName>
        <fullName evidence="1">Abi family protein</fullName>
    </submittedName>
    <submittedName>
        <fullName evidence="2">Abortive infection bacteriophage resistance protein</fullName>
    </submittedName>
</protein>
<dbReference type="InterPro" id="IPR011664">
    <property type="entry name" value="Abi_system_AbiD/AbiF-like"/>
</dbReference>
<name>A0A2W7WKK9_ECOLX</name>
<dbReference type="AlphaFoldDB" id="A0A2W7WKK9"/>
<dbReference type="PIRSF" id="PIRSF034934">
    <property type="entry name" value="AbiF_AbiD"/>
    <property type="match status" value="1"/>
</dbReference>
<evidence type="ECO:0000313" key="2">
    <source>
        <dbReference type="EMBL" id="STF44063.1"/>
    </source>
</evidence>
<dbReference type="InterPro" id="IPR017034">
    <property type="entry name" value="Abi_system_AbiD/AbiF"/>
</dbReference>
<evidence type="ECO:0000313" key="3">
    <source>
        <dbReference type="Proteomes" id="UP000254877"/>
    </source>
</evidence>
<dbReference type="RefSeq" id="WP_016234630.1">
    <property type="nucleotide sequence ID" value="NZ_AP025180.1"/>
</dbReference>